<dbReference type="Proteomes" id="UP000322873">
    <property type="component" value="Unassembled WGS sequence"/>
</dbReference>
<reference evidence="1 2" key="1">
    <citation type="submission" date="2019-06" db="EMBL/GenBank/DDBJ databases">
        <title>Genome Sequence of the Brown Rot Fungal Pathogen Monilinia fructicola.</title>
        <authorList>
            <person name="De Miccolis Angelini R.M."/>
            <person name="Landi L."/>
            <person name="Abate D."/>
            <person name="Pollastro S."/>
            <person name="Romanazzi G."/>
            <person name="Faretra F."/>
        </authorList>
    </citation>
    <scope>NUCLEOTIDE SEQUENCE [LARGE SCALE GENOMIC DNA]</scope>
    <source>
        <strain evidence="1 2">Mfrc123</strain>
    </source>
</reference>
<evidence type="ECO:0000313" key="1">
    <source>
        <dbReference type="EMBL" id="KAA8569141.1"/>
    </source>
</evidence>
<organism evidence="1 2">
    <name type="scientific">Monilinia fructicola</name>
    <name type="common">Brown rot fungus</name>
    <name type="synonym">Ciboria fructicola</name>
    <dbReference type="NCBI Taxonomy" id="38448"/>
    <lineage>
        <taxon>Eukaryota</taxon>
        <taxon>Fungi</taxon>
        <taxon>Dikarya</taxon>
        <taxon>Ascomycota</taxon>
        <taxon>Pezizomycotina</taxon>
        <taxon>Leotiomycetes</taxon>
        <taxon>Helotiales</taxon>
        <taxon>Sclerotiniaceae</taxon>
        <taxon>Monilinia</taxon>
    </lineage>
</organism>
<gene>
    <name evidence="1" type="ORF">EYC84_000811</name>
</gene>
<proteinExistence type="predicted"/>
<evidence type="ECO:0000313" key="2">
    <source>
        <dbReference type="Proteomes" id="UP000322873"/>
    </source>
</evidence>
<keyword evidence="2" id="KW-1185">Reference proteome</keyword>
<dbReference type="EMBL" id="VICG01000008">
    <property type="protein sequence ID" value="KAA8569141.1"/>
    <property type="molecule type" value="Genomic_DNA"/>
</dbReference>
<comment type="caution">
    <text evidence="1">The sequence shown here is derived from an EMBL/GenBank/DDBJ whole genome shotgun (WGS) entry which is preliminary data.</text>
</comment>
<protein>
    <submittedName>
        <fullName evidence="1">Uncharacterized protein</fullName>
    </submittedName>
</protein>
<accession>A0A5M9JIM9</accession>
<name>A0A5M9JIM9_MONFR</name>
<dbReference type="AlphaFoldDB" id="A0A5M9JIM9"/>
<sequence>MQSNAVECSTSRDFPVAERQFNNLEEFGALGLELRYAISTSVSPTHEIKPPFQKDRKRLSPFSRYSIQIQRFLPTYILG</sequence>